<keyword evidence="2" id="KW-0808">Transferase</keyword>
<dbReference type="Gene3D" id="3.90.550.10">
    <property type="entry name" value="Spore Coat Polysaccharide Biosynthesis Protein SpsA, Chain A"/>
    <property type="match status" value="1"/>
</dbReference>
<dbReference type="SUPFAM" id="SSF53448">
    <property type="entry name" value="Nucleotide-diphospho-sugar transferases"/>
    <property type="match status" value="1"/>
</dbReference>
<dbReference type="AlphaFoldDB" id="A0A3D9FDY6"/>
<feature type="domain" description="Glycosyltransferase 2-like" evidence="1">
    <location>
        <begin position="179"/>
        <end position="301"/>
    </location>
</feature>
<evidence type="ECO:0000313" key="2">
    <source>
        <dbReference type="EMBL" id="RED16030.1"/>
    </source>
</evidence>
<gene>
    <name evidence="2" type="ORF">DFR46_1040</name>
</gene>
<reference evidence="2 3" key="1">
    <citation type="submission" date="2018-07" db="EMBL/GenBank/DDBJ databases">
        <title>Genomic Encyclopedia of Type Strains, Phase IV (KMG-IV): sequencing the most valuable type-strain genomes for metagenomic binning, comparative biology and taxonomic classification.</title>
        <authorList>
            <person name="Goeker M."/>
        </authorList>
    </citation>
    <scope>NUCLEOTIDE SEQUENCE [LARGE SCALE GENOMIC DNA]</scope>
    <source>
        <strain evidence="2 3">DSM 26725</strain>
    </source>
</reference>
<dbReference type="PANTHER" id="PTHR22916">
    <property type="entry name" value="GLYCOSYLTRANSFERASE"/>
    <property type="match status" value="1"/>
</dbReference>
<dbReference type="PANTHER" id="PTHR22916:SF3">
    <property type="entry name" value="UDP-GLCNAC:BETAGAL BETA-1,3-N-ACETYLGLUCOSAMINYLTRANSFERASE-LIKE PROTEIN 1"/>
    <property type="match status" value="1"/>
</dbReference>
<evidence type="ECO:0000259" key="1">
    <source>
        <dbReference type="Pfam" id="PF00535"/>
    </source>
</evidence>
<proteinExistence type="predicted"/>
<dbReference type="GO" id="GO:0016758">
    <property type="term" value="F:hexosyltransferase activity"/>
    <property type="evidence" value="ECO:0007669"/>
    <property type="project" value="UniProtKB-ARBA"/>
</dbReference>
<keyword evidence="3" id="KW-1185">Reference proteome</keyword>
<dbReference type="EMBL" id="QRDP01000004">
    <property type="protein sequence ID" value="RED16030.1"/>
    <property type="molecule type" value="Genomic_DNA"/>
</dbReference>
<dbReference type="Proteomes" id="UP000256310">
    <property type="component" value="Unassembled WGS sequence"/>
</dbReference>
<dbReference type="Pfam" id="PF00535">
    <property type="entry name" value="Glycos_transf_2"/>
    <property type="match status" value="1"/>
</dbReference>
<name>A0A3D9FDY6_9SPHN</name>
<comment type="caution">
    <text evidence="2">The sequence shown here is derived from an EMBL/GenBank/DDBJ whole genome shotgun (WGS) entry which is preliminary data.</text>
</comment>
<protein>
    <submittedName>
        <fullName evidence="2">Glycosyl transferase family 2</fullName>
    </submittedName>
</protein>
<sequence length="409" mass="43224">MHWAALGGAARDPYVLARLGLYPFAMAAQASDAKGRRGRALAAAALGKADGKAMEALAALRGNSRKLAARLVALHDCETALELLEPGDHTGLAACLLALDRPEDARGHLGQAGENSREAAAIRAHIEICAGEWGAAREALNAMFGHDDLGAPLASGSGAFTIDTLRGETPPVSEGPKVSVVIPYHNAAGTIETAIASITGQSWRNVEILAVDDRSDDESPAIVRRLADSDGRIVLLANVREPGVYGARNTAIAAATGEYVTFLDADDWSPGERLARQIAALGSGTVAIANHIRMDDAGRPVAPRIFPLVRPVPITMALRRETLVAAGPFDAVATGADSEMFARLEMLHGKAAVARDPAVLLVARWRSGSLSRNREGGLLGLERYRYRAQWMFRHAGLESPRLPEEPGAA</sequence>
<organism evidence="2 3">
    <name type="scientific">Parasphingopyxis lamellibrachiae</name>
    <dbReference type="NCBI Taxonomy" id="680125"/>
    <lineage>
        <taxon>Bacteria</taxon>
        <taxon>Pseudomonadati</taxon>
        <taxon>Pseudomonadota</taxon>
        <taxon>Alphaproteobacteria</taxon>
        <taxon>Sphingomonadales</taxon>
        <taxon>Sphingomonadaceae</taxon>
        <taxon>Parasphingopyxis</taxon>
    </lineage>
</organism>
<accession>A0A3D9FDY6</accession>
<dbReference type="InterPro" id="IPR001173">
    <property type="entry name" value="Glyco_trans_2-like"/>
</dbReference>
<evidence type="ECO:0000313" key="3">
    <source>
        <dbReference type="Proteomes" id="UP000256310"/>
    </source>
</evidence>
<dbReference type="CDD" id="cd00761">
    <property type="entry name" value="Glyco_tranf_GTA_type"/>
    <property type="match status" value="1"/>
</dbReference>
<dbReference type="InterPro" id="IPR029044">
    <property type="entry name" value="Nucleotide-diphossugar_trans"/>
</dbReference>